<gene>
    <name evidence="4" type="ORF">BC781_1011323</name>
</gene>
<organism evidence="4 5">
    <name type="scientific">Sediminitomix flava</name>
    <dbReference type="NCBI Taxonomy" id="379075"/>
    <lineage>
        <taxon>Bacteria</taxon>
        <taxon>Pseudomonadati</taxon>
        <taxon>Bacteroidota</taxon>
        <taxon>Cytophagia</taxon>
        <taxon>Cytophagales</taxon>
        <taxon>Flammeovirgaceae</taxon>
        <taxon>Sediminitomix</taxon>
    </lineage>
</organism>
<keyword evidence="5" id="KW-1185">Reference proteome</keyword>
<evidence type="ECO:0000256" key="1">
    <source>
        <dbReference type="ARBA" id="ARBA00006171"/>
    </source>
</evidence>
<dbReference type="InterPro" id="IPR041492">
    <property type="entry name" value="HAD_2"/>
</dbReference>
<dbReference type="InterPro" id="IPR006439">
    <property type="entry name" value="HAD-SF_hydro_IA"/>
</dbReference>
<dbReference type="PANTHER" id="PTHR18901">
    <property type="entry name" value="2-DEOXYGLUCOSE-6-PHOSPHATE PHOSPHATASE 2"/>
    <property type="match status" value="1"/>
</dbReference>
<dbReference type="SUPFAM" id="SSF56784">
    <property type="entry name" value="HAD-like"/>
    <property type="match status" value="1"/>
</dbReference>
<dbReference type="NCBIfam" id="TIGR01509">
    <property type="entry name" value="HAD-SF-IA-v3"/>
    <property type="match status" value="1"/>
</dbReference>
<comment type="caution">
    <text evidence="4">The sequence shown here is derived from an EMBL/GenBank/DDBJ whole genome shotgun (WGS) entry which is preliminary data.</text>
</comment>
<dbReference type="PANTHER" id="PTHR18901:SF38">
    <property type="entry name" value="PSEUDOURIDINE-5'-PHOSPHATASE"/>
    <property type="match status" value="1"/>
</dbReference>
<evidence type="ECO:0000256" key="3">
    <source>
        <dbReference type="ARBA" id="ARBA00022801"/>
    </source>
</evidence>
<name>A0A315ZJS3_SEDFL</name>
<evidence type="ECO:0000256" key="2">
    <source>
        <dbReference type="ARBA" id="ARBA00022723"/>
    </source>
</evidence>
<accession>A0A315ZJS3</accession>
<dbReference type="EMBL" id="QGDO01000001">
    <property type="protein sequence ID" value="PWJ44934.1"/>
    <property type="molecule type" value="Genomic_DNA"/>
</dbReference>
<protein>
    <submittedName>
        <fullName evidence="4">Sugar-phosphatase</fullName>
    </submittedName>
</protein>
<evidence type="ECO:0000313" key="5">
    <source>
        <dbReference type="Proteomes" id="UP000245535"/>
    </source>
</evidence>
<proteinExistence type="inferred from homology"/>
<dbReference type="GO" id="GO:0046872">
    <property type="term" value="F:metal ion binding"/>
    <property type="evidence" value="ECO:0007669"/>
    <property type="project" value="UniProtKB-KW"/>
</dbReference>
<dbReference type="InterPro" id="IPR023198">
    <property type="entry name" value="PGP-like_dom2"/>
</dbReference>
<dbReference type="InterPro" id="IPR023214">
    <property type="entry name" value="HAD_sf"/>
</dbReference>
<dbReference type="AlphaFoldDB" id="A0A315ZJS3"/>
<reference evidence="4 5" key="1">
    <citation type="submission" date="2018-03" db="EMBL/GenBank/DDBJ databases">
        <title>Genomic Encyclopedia of Archaeal and Bacterial Type Strains, Phase II (KMG-II): from individual species to whole genera.</title>
        <authorList>
            <person name="Goeker M."/>
        </authorList>
    </citation>
    <scope>NUCLEOTIDE SEQUENCE [LARGE SCALE GENOMIC DNA]</scope>
    <source>
        <strain evidence="4 5">DSM 28229</strain>
    </source>
</reference>
<dbReference type="Gene3D" id="3.40.50.1000">
    <property type="entry name" value="HAD superfamily/HAD-like"/>
    <property type="match status" value="1"/>
</dbReference>
<dbReference type="InterPro" id="IPR036412">
    <property type="entry name" value="HAD-like_sf"/>
</dbReference>
<evidence type="ECO:0000313" key="4">
    <source>
        <dbReference type="EMBL" id="PWJ44934.1"/>
    </source>
</evidence>
<keyword evidence="3" id="KW-0378">Hydrolase</keyword>
<dbReference type="GO" id="GO:0016787">
    <property type="term" value="F:hydrolase activity"/>
    <property type="evidence" value="ECO:0007669"/>
    <property type="project" value="UniProtKB-KW"/>
</dbReference>
<dbReference type="Pfam" id="PF13419">
    <property type="entry name" value="HAD_2"/>
    <property type="match status" value="1"/>
</dbReference>
<comment type="similarity">
    <text evidence="1">Belongs to the HAD-like hydrolase superfamily. CbbY/CbbZ/Gph/YieH family.</text>
</comment>
<dbReference type="Proteomes" id="UP000245535">
    <property type="component" value="Unassembled WGS sequence"/>
</dbReference>
<dbReference type="Gene3D" id="1.10.150.240">
    <property type="entry name" value="Putative phosphatase, domain 2"/>
    <property type="match status" value="1"/>
</dbReference>
<dbReference type="NCBIfam" id="NF008087">
    <property type="entry name" value="PRK10826.1"/>
    <property type="match status" value="1"/>
</dbReference>
<keyword evidence="2" id="KW-0479">Metal-binding</keyword>
<dbReference type="FunFam" id="3.40.50.1000:FF:000036">
    <property type="entry name" value="HAD family hydrolase"/>
    <property type="match status" value="1"/>
</dbReference>
<sequence length="211" mass="23636">MDGLLIDSEPHWRTALVNVFRGLGIEMTRDMAKQTMGLRTADVVAYWYNIYKWEGPSVEEVCDRILEEVDRLVWAEGKIMPGVNELVKWVKANNLKLGLASSSPMSLIKSFVKKIGIENELEALRSGSEEAYGKPHPVVYIETAKELGLKPEECLAFEDSFTGLLAAKAARMKAVAVPEEADRKDPRFCIADVQLASLLDFNDEVFEKIIS</sequence>